<protein>
    <submittedName>
        <fullName evidence="4">Integrase</fullName>
    </submittedName>
</protein>
<feature type="compositionally biased region" description="Basic and acidic residues" evidence="2">
    <location>
        <begin position="138"/>
        <end position="158"/>
    </location>
</feature>
<keyword evidence="5" id="KW-1185">Reference proteome</keyword>
<dbReference type="InterPro" id="IPR013762">
    <property type="entry name" value="Integrase-like_cat_sf"/>
</dbReference>
<feature type="domain" description="Tyr recombinase" evidence="3">
    <location>
        <begin position="4"/>
        <end position="106"/>
    </location>
</feature>
<dbReference type="EMBL" id="JBEPMM010000003">
    <property type="protein sequence ID" value="MET3692179.1"/>
    <property type="molecule type" value="Genomic_DNA"/>
</dbReference>
<keyword evidence="1" id="KW-0233">DNA recombination</keyword>
<dbReference type="Proteomes" id="UP001549145">
    <property type="component" value="Unassembled WGS sequence"/>
</dbReference>
<organism evidence="4 5">
    <name type="scientific">Methylobacterium goesingense</name>
    <dbReference type="NCBI Taxonomy" id="243690"/>
    <lineage>
        <taxon>Bacteria</taxon>
        <taxon>Pseudomonadati</taxon>
        <taxon>Pseudomonadota</taxon>
        <taxon>Alphaproteobacteria</taxon>
        <taxon>Hyphomicrobiales</taxon>
        <taxon>Methylobacteriaceae</taxon>
        <taxon>Methylobacterium</taxon>
    </lineage>
</organism>
<dbReference type="InterPro" id="IPR002104">
    <property type="entry name" value="Integrase_catalytic"/>
</dbReference>
<dbReference type="SUPFAM" id="SSF56349">
    <property type="entry name" value="DNA breaking-rejoining enzymes"/>
    <property type="match status" value="1"/>
</dbReference>
<proteinExistence type="predicted"/>
<evidence type="ECO:0000256" key="2">
    <source>
        <dbReference type="SAM" id="MobiDB-lite"/>
    </source>
</evidence>
<evidence type="ECO:0000259" key="3">
    <source>
        <dbReference type="Pfam" id="PF00589"/>
    </source>
</evidence>
<evidence type="ECO:0000313" key="5">
    <source>
        <dbReference type="Proteomes" id="UP001549145"/>
    </source>
</evidence>
<comment type="caution">
    <text evidence="4">The sequence shown here is derived from an EMBL/GenBank/DDBJ whole genome shotgun (WGS) entry which is preliminary data.</text>
</comment>
<feature type="region of interest" description="Disordered" evidence="2">
    <location>
        <begin position="95"/>
        <end position="158"/>
    </location>
</feature>
<accession>A0ABV2L2X8</accession>
<dbReference type="RefSeq" id="WP_354465614.1">
    <property type="nucleotide sequence ID" value="NZ_JBEPMM010000003.1"/>
</dbReference>
<evidence type="ECO:0000256" key="1">
    <source>
        <dbReference type="ARBA" id="ARBA00023172"/>
    </source>
</evidence>
<dbReference type="Pfam" id="PF00589">
    <property type="entry name" value="Phage_integrase"/>
    <property type="match status" value="1"/>
</dbReference>
<sequence>MRTPLSTGVRELLFPLPGFGAEHAERAGAVLASARRKKQGTRQIGDRLPIIHEALKTQWRRLREASGVTNFRHHDYRHTAAKRILRAGGNLRTVQAPFRHEDITTTPYGPRWKPPSPGKTDPSRQLPQKIPKSAPQRPEGRPRVRRDDNFERHLQGRA</sequence>
<evidence type="ECO:0000313" key="4">
    <source>
        <dbReference type="EMBL" id="MET3692179.1"/>
    </source>
</evidence>
<gene>
    <name evidence="4" type="ORF">ABID43_001710</name>
</gene>
<dbReference type="InterPro" id="IPR011010">
    <property type="entry name" value="DNA_brk_join_enz"/>
</dbReference>
<name>A0ABV2L2X8_9HYPH</name>
<dbReference type="Gene3D" id="1.10.443.10">
    <property type="entry name" value="Intergrase catalytic core"/>
    <property type="match status" value="1"/>
</dbReference>
<reference evidence="4 5" key="1">
    <citation type="submission" date="2024-06" db="EMBL/GenBank/DDBJ databases">
        <title>Genomic Encyclopedia of Type Strains, Phase IV (KMG-IV): sequencing the most valuable type-strain genomes for metagenomic binning, comparative biology and taxonomic classification.</title>
        <authorList>
            <person name="Goeker M."/>
        </authorList>
    </citation>
    <scope>NUCLEOTIDE SEQUENCE [LARGE SCALE GENOMIC DNA]</scope>
    <source>
        <strain evidence="4 5">DSM 21331</strain>
    </source>
</reference>